<dbReference type="AlphaFoldDB" id="A0A1R0FYP7"/>
<dbReference type="Pfam" id="PF00583">
    <property type="entry name" value="Acetyltransf_1"/>
    <property type="match status" value="1"/>
</dbReference>
<reference evidence="3 5" key="1">
    <citation type="submission" date="2017-01" db="EMBL/GenBank/DDBJ databases">
        <title>First report of the plasmid-mediated mcr-1 gene in Citrobacter freudii.</title>
        <authorList>
            <person name="Liu J."/>
            <person name="Yang Y."/>
            <person name="Li Y."/>
            <person name="Liu D."/>
            <person name="Tuo H."/>
            <person name="Davis M."/>
            <person name="Zhang A."/>
        </authorList>
    </citation>
    <scope>NUCLEOTIDE SEQUENCE [LARGE SCALE GENOMIC DNA]</scope>
    <source>
        <strain evidence="3 5">SCC4</strain>
    </source>
</reference>
<dbReference type="Proteomes" id="UP001058317">
    <property type="component" value="Chromosome"/>
</dbReference>
<reference evidence="2" key="3">
    <citation type="submission" date="2022-07" db="EMBL/GenBank/DDBJ databases">
        <title>Complete genome sequence of carbapenem-resistant Citrobacter spp. in Japan.</title>
        <authorList>
            <person name="Maehana S."/>
            <person name="Suzuki M."/>
            <person name="Kitasato H."/>
        </authorList>
    </citation>
    <scope>NUCLEOTIDE SEQUENCE</scope>
    <source>
        <strain evidence="2">KAM621</strain>
    </source>
</reference>
<evidence type="ECO:0000313" key="3">
    <source>
        <dbReference type="EMBL" id="OLY69815.1"/>
    </source>
</evidence>
<dbReference type="Gene3D" id="3.40.630.30">
    <property type="match status" value="1"/>
</dbReference>
<feature type="domain" description="N-acetyltransferase" evidence="1">
    <location>
        <begin position="1"/>
        <end position="164"/>
    </location>
</feature>
<dbReference type="EMBL" id="MTCP01000002">
    <property type="protein sequence ID" value="OLY69815.1"/>
    <property type="molecule type" value="Genomic_DNA"/>
</dbReference>
<organism evidence="4 6">
    <name type="scientific">Citrobacter braakii</name>
    <dbReference type="NCBI Taxonomy" id="57706"/>
    <lineage>
        <taxon>Bacteria</taxon>
        <taxon>Pseudomonadati</taxon>
        <taxon>Pseudomonadota</taxon>
        <taxon>Gammaproteobacteria</taxon>
        <taxon>Enterobacterales</taxon>
        <taxon>Enterobacteriaceae</taxon>
        <taxon>Citrobacter</taxon>
        <taxon>Citrobacter freundii complex</taxon>
    </lineage>
</organism>
<proteinExistence type="predicted"/>
<dbReference type="RefSeq" id="WP_047414402.1">
    <property type="nucleotide sequence ID" value="NZ_AP026382.1"/>
</dbReference>
<evidence type="ECO:0000313" key="6">
    <source>
        <dbReference type="Proteomes" id="UP000192573"/>
    </source>
</evidence>
<dbReference type="OrthoDB" id="5459937at2"/>
<dbReference type="EMBL" id="AP026382">
    <property type="protein sequence ID" value="BDN95798.1"/>
    <property type="molecule type" value="Genomic_DNA"/>
</dbReference>
<dbReference type="PROSITE" id="PS51186">
    <property type="entry name" value="GNAT"/>
    <property type="match status" value="1"/>
</dbReference>
<keyword evidence="4" id="KW-0808">Transferase</keyword>
<evidence type="ECO:0000259" key="1">
    <source>
        <dbReference type="PROSITE" id="PS51186"/>
    </source>
</evidence>
<dbReference type="PANTHER" id="PTHR43072">
    <property type="entry name" value="N-ACETYLTRANSFERASE"/>
    <property type="match status" value="1"/>
</dbReference>
<dbReference type="GO" id="GO:0016747">
    <property type="term" value="F:acyltransferase activity, transferring groups other than amino-acyl groups"/>
    <property type="evidence" value="ECO:0007669"/>
    <property type="project" value="InterPro"/>
</dbReference>
<dbReference type="PANTHER" id="PTHR43072:SF8">
    <property type="entry name" value="ACYLTRANSFERASE FABY-RELATED"/>
    <property type="match status" value="1"/>
</dbReference>
<evidence type="ECO:0000313" key="2">
    <source>
        <dbReference type="EMBL" id="BDN95798.1"/>
    </source>
</evidence>
<evidence type="ECO:0000313" key="5">
    <source>
        <dbReference type="Proteomes" id="UP000185597"/>
    </source>
</evidence>
<dbReference type="CDD" id="cd04301">
    <property type="entry name" value="NAT_SF"/>
    <property type="match status" value="1"/>
</dbReference>
<accession>A0A1R0FYP7</accession>
<dbReference type="Proteomes" id="UP000185597">
    <property type="component" value="Unassembled WGS sequence"/>
</dbReference>
<protein>
    <submittedName>
        <fullName evidence="2 4">N-acetyltransferase</fullName>
    </submittedName>
</protein>
<dbReference type="InterPro" id="IPR016181">
    <property type="entry name" value="Acyl_CoA_acyltransferase"/>
</dbReference>
<evidence type="ECO:0000313" key="4">
    <source>
        <dbReference type="EMBL" id="OQM42143.1"/>
    </source>
</evidence>
<dbReference type="EMBL" id="NAEW01000004">
    <property type="protein sequence ID" value="OQM42143.1"/>
    <property type="molecule type" value="Genomic_DNA"/>
</dbReference>
<sequence length="178" mass="20184">MKIVNAEKKHIPAIRDIYAHHVIHGTGSFETDPPDTREMQDRLEKIRSLGLPWVVALQEDKVIGYCYLTRYRERYAYRYTLEDSIYIDPTAQRQGVGKALLRHVIEWAETQGYRQLIAIVGDSNNQGSLKVHQQAGFTKIGTLTNIGFKHGLWLDTVLMQRSLGTGNSTLPADFDAAI</sequence>
<dbReference type="SUPFAM" id="SSF55729">
    <property type="entry name" value="Acyl-CoA N-acyltransferases (Nat)"/>
    <property type="match status" value="1"/>
</dbReference>
<dbReference type="Proteomes" id="UP000192573">
    <property type="component" value="Unassembled WGS sequence"/>
</dbReference>
<reference evidence="4 6" key="2">
    <citation type="submission" date="2017-03" db="EMBL/GenBank/DDBJ databases">
        <authorList>
            <person name="Afonso C.L."/>
            <person name="Miller P.J."/>
            <person name="Scott M.A."/>
            <person name="Spackman E."/>
            <person name="Goraichik I."/>
            <person name="Dimitrov K.M."/>
            <person name="Suarez D.L."/>
            <person name="Swayne D.E."/>
        </authorList>
    </citation>
    <scope>NUCLEOTIDE SEQUENCE [LARGE SCALE GENOMIC DNA]</scope>
    <source>
        <strain evidence="4 6">ATCC 51113</strain>
    </source>
</reference>
<gene>
    <name evidence="3" type="ORF">BWD41_06950</name>
    <name evidence="4" type="ORF">BZK42_11460</name>
    <name evidence="2" type="ORF">KAM621c_09030</name>
</gene>
<dbReference type="InterPro" id="IPR000182">
    <property type="entry name" value="GNAT_dom"/>
</dbReference>
<name>A0A1R0FYP7_CITBR</name>